<evidence type="ECO:0000313" key="3">
    <source>
        <dbReference type="Proteomes" id="UP001165297"/>
    </source>
</evidence>
<organism evidence="2 3">
    <name type="scientific">Hymenobacter nitidus</name>
    <dbReference type="NCBI Taxonomy" id="2880929"/>
    <lineage>
        <taxon>Bacteria</taxon>
        <taxon>Pseudomonadati</taxon>
        <taxon>Bacteroidota</taxon>
        <taxon>Cytophagia</taxon>
        <taxon>Cytophagales</taxon>
        <taxon>Hymenobacteraceae</taxon>
        <taxon>Hymenobacter</taxon>
    </lineage>
</organism>
<dbReference type="Proteomes" id="UP001165297">
    <property type="component" value="Unassembled WGS sequence"/>
</dbReference>
<evidence type="ECO:0000313" key="2">
    <source>
        <dbReference type="EMBL" id="MCB2379008.1"/>
    </source>
</evidence>
<comment type="caution">
    <text evidence="2">The sequence shown here is derived from an EMBL/GenBank/DDBJ whole genome shotgun (WGS) entry which is preliminary data.</text>
</comment>
<sequence>MRTTTTSLLWAALLGVSLSACQKEQHNLPEPTQQDSSVRGLDPVVQAGNLRIQGQLDSTIAFANTNPALNLKLVSYSFRNRLTSAQEVDAAKARIMDAGSVIPVYGDLQKAGKGTQTPSFELVSLQESARQAGSSASNAQAGISDYLSKTVQPGLGQVELIWERDGQQFTSLCLYNEKGLVYDNILANLFTIKDEMGTVKASEQAKVTTSAFTATAVNFDINWVWGSQRGHITVKHTILYASGRITTNSGTASAWMSAGSAQARQQRYVLRATYAQLTWAYGWATPTANFSFSYSGSPVKIDASVSGVGSKGQGEGIHTIYL</sequence>
<feature type="signal peptide" evidence="1">
    <location>
        <begin position="1"/>
        <end position="22"/>
    </location>
</feature>
<evidence type="ECO:0000256" key="1">
    <source>
        <dbReference type="SAM" id="SignalP"/>
    </source>
</evidence>
<keyword evidence="1" id="KW-0732">Signal</keyword>
<feature type="chain" id="PRO_5046819397" description="Lipoprotein" evidence="1">
    <location>
        <begin position="23"/>
        <end position="322"/>
    </location>
</feature>
<keyword evidence="3" id="KW-1185">Reference proteome</keyword>
<gene>
    <name evidence="2" type="ORF">LGH70_15510</name>
</gene>
<proteinExistence type="predicted"/>
<reference evidence="2" key="1">
    <citation type="submission" date="2021-10" db="EMBL/GenBank/DDBJ databases">
        <authorList>
            <person name="Dean J.D."/>
            <person name="Kim M.K."/>
            <person name="Newey C.N."/>
            <person name="Stoker T.S."/>
            <person name="Thompson D.W."/>
            <person name="Grose J.H."/>
        </authorList>
    </citation>
    <scope>NUCLEOTIDE SEQUENCE</scope>
    <source>
        <strain evidence="2">BT635</strain>
    </source>
</reference>
<dbReference type="EMBL" id="JAJADQ010000008">
    <property type="protein sequence ID" value="MCB2379008.1"/>
    <property type="molecule type" value="Genomic_DNA"/>
</dbReference>
<name>A0ABS8AF10_9BACT</name>
<protein>
    <recommendedName>
        <fullName evidence="4">Lipoprotein</fullName>
    </recommendedName>
</protein>
<dbReference type="PROSITE" id="PS51257">
    <property type="entry name" value="PROKAR_LIPOPROTEIN"/>
    <property type="match status" value="1"/>
</dbReference>
<accession>A0ABS8AF10</accession>
<evidence type="ECO:0008006" key="4">
    <source>
        <dbReference type="Google" id="ProtNLM"/>
    </source>
</evidence>
<dbReference type="RefSeq" id="WP_226187360.1">
    <property type="nucleotide sequence ID" value="NZ_JAJADQ010000008.1"/>
</dbReference>